<sequence length="121" mass="13123">MSNLQDKTGAEVTVQPTSDGRAFGIDVVADGVTAGRAFFLDHDGERIFYHTEVDEAYGGRGLATILVREALEASRKDDLVIVPVCPLVKGFLDKNGDDFTAQGGEFRRATRDDVAFVQNSN</sequence>
<dbReference type="GeneID" id="300553745"/>
<keyword evidence="3" id="KW-1185">Reference proteome</keyword>
<evidence type="ECO:0000313" key="2">
    <source>
        <dbReference type="EMBL" id="KGM18812.1"/>
    </source>
</evidence>
<dbReference type="RefSeq" id="WP_035113540.1">
    <property type="nucleotide sequence ID" value="NZ_CP047046.1"/>
</dbReference>
<dbReference type="PROSITE" id="PS51729">
    <property type="entry name" value="GNAT_YJDJ"/>
    <property type="match status" value="1"/>
</dbReference>
<dbReference type="SUPFAM" id="SSF55729">
    <property type="entry name" value="Acyl-CoA N-acyltransferases (Nat)"/>
    <property type="match status" value="1"/>
</dbReference>
<comment type="caution">
    <text evidence="2">The sequence shown here is derived from an EMBL/GenBank/DDBJ whole genome shotgun (WGS) entry which is preliminary data.</text>
</comment>
<gene>
    <name evidence="2" type="ORF">MA47_03870</name>
</gene>
<evidence type="ECO:0000259" key="1">
    <source>
        <dbReference type="PROSITE" id="PS51729"/>
    </source>
</evidence>
<dbReference type="AlphaFoldDB" id="A0A0A2DM07"/>
<dbReference type="Proteomes" id="UP000030145">
    <property type="component" value="Unassembled WGS sequence"/>
</dbReference>
<accession>A0A0A2DM07</accession>
<protein>
    <recommendedName>
        <fullName evidence="1">N-acetyltransferase domain-containing protein</fullName>
    </recommendedName>
</protein>
<feature type="domain" description="N-acetyltransferase" evidence="1">
    <location>
        <begin position="17"/>
        <end position="104"/>
    </location>
</feature>
<name>A0A0A2DM07_9CORY</name>
<dbReference type="InterPro" id="IPR016181">
    <property type="entry name" value="Acyl_CoA_acyltransferase"/>
</dbReference>
<evidence type="ECO:0000313" key="3">
    <source>
        <dbReference type="Proteomes" id="UP000030145"/>
    </source>
</evidence>
<organism evidence="2 3">
    <name type="scientific">Corynebacterium auriscanis</name>
    <dbReference type="NCBI Taxonomy" id="99807"/>
    <lineage>
        <taxon>Bacteria</taxon>
        <taxon>Bacillati</taxon>
        <taxon>Actinomycetota</taxon>
        <taxon>Actinomycetes</taxon>
        <taxon>Mycobacteriales</taxon>
        <taxon>Corynebacteriaceae</taxon>
        <taxon>Corynebacterium</taxon>
    </lineage>
</organism>
<dbReference type="EMBL" id="JRVJ01000004">
    <property type="protein sequence ID" value="KGM18812.1"/>
    <property type="molecule type" value="Genomic_DNA"/>
</dbReference>
<dbReference type="Gene3D" id="3.40.630.30">
    <property type="match status" value="1"/>
</dbReference>
<reference evidence="2 3" key="1">
    <citation type="submission" date="2014-10" db="EMBL/GenBank/DDBJ databases">
        <title>Whole Genome sequence of Corynebacterium auriscanis strain CIP 106629.</title>
        <authorList>
            <person name="Hassan S.S."/>
            <person name="Jamal S.B."/>
            <person name="Tiwari S."/>
            <person name="Oliveira L.D.C."/>
            <person name="Souza F."/>
            <person name="Mariano D.C."/>
            <person name="Almeida S."/>
            <person name="Dorella F."/>
            <person name="Pereira F."/>
            <person name="Carvalho A."/>
            <person name="Leal C.A."/>
            <person name="Soares S.D.C."/>
            <person name="Figueiredo H.C."/>
            <person name="Silva A."/>
            <person name="Azevedo V.A."/>
        </authorList>
    </citation>
    <scope>NUCLEOTIDE SEQUENCE [LARGE SCALE GENOMIC DNA]</scope>
    <source>
        <strain evidence="2 3">CIP 106629</strain>
    </source>
</reference>
<proteinExistence type="predicted"/>
<dbReference type="Pfam" id="PF14542">
    <property type="entry name" value="Acetyltransf_CG"/>
    <property type="match status" value="1"/>
</dbReference>
<dbReference type="InterPro" id="IPR031165">
    <property type="entry name" value="GNAT_YJDJ"/>
</dbReference>